<organism evidence="1 2">
    <name type="scientific">Archangium lansingense</name>
    <dbReference type="NCBI Taxonomy" id="2995310"/>
    <lineage>
        <taxon>Bacteria</taxon>
        <taxon>Pseudomonadati</taxon>
        <taxon>Myxococcota</taxon>
        <taxon>Myxococcia</taxon>
        <taxon>Myxococcales</taxon>
        <taxon>Cystobacterineae</taxon>
        <taxon>Archangiaceae</taxon>
        <taxon>Archangium</taxon>
    </lineage>
</organism>
<evidence type="ECO:0000313" key="2">
    <source>
        <dbReference type="Proteomes" id="UP001207654"/>
    </source>
</evidence>
<dbReference type="RefSeq" id="WP_267532678.1">
    <property type="nucleotide sequence ID" value="NZ_JAPNKA010000001.1"/>
</dbReference>
<protein>
    <recommendedName>
        <fullName evidence="3">Beta-ketoacyl synthase N-terminal domain-containing protein</fullName>
    </recommendedName>
</protein>
<sequence length="358" mass="38534">MSSCLGPLTTACAAFRAGISRVRASREFRYFPEEDNAPLPLQTCSIPVSTFGFSAAGRLVAILGDTLEEFQRRLKSEDLGTDTALFLVLPDPLEREFPMRAALMEDPPRRVEALGQFVLGQTFENLGMKWRGMKGRFFIGGQVAFARALQAAQAVLESRSAGACLVMAVDSYLSPPTLSRLVRERRVKTDDFPVGFIPGEVGVVMLLRPAAGSRREGSASSVFIQQVHVSEPPASNQAEGRALAFCVERVLQPQGAPAPEEPLLVSDHNGEQRRASEWGSLLVHLQAAHPDWKLENAWFPAIGFGETGAASGAVGSCVSARGLERGYARARSALVLSTSEDGARAAILLNKLQPGARS</sequence>
<evidence type="ECO:0000313" key="1">
    <source>
        <dbReference type="EMBL" id="MCY1073680.1"/>
    </source>
</evidence>
<accession>A0ABT3ZWB2</accession>
<gene>
    <name evidence="1" type="ORF">OV287_04210</name>
</gene>
<reference evidence="1 2" key="1">
    <citation type="submission" date="2022-11" db="EMBL/GenBank/DDBJ databases">
        <title>Minimal conservation of predation-associated metabolite biosynthetic gene clusters underscores biosynthetic potential of Myxococcota including descriptions for ten novel species: Archangium lansinium sp. nov., Myxococcus landrumus sp. nov., Nannocystis bai.</title>
        <authorList>
            <person name="Ahearne A."/>
            <person name="Stevens C."/>
            <person name="Phillips K."/>
        </authorList>
    </citation>
    <scope>NUCLEOTIDE SEQUENCE [LARGE SCALE GENOMIC DNA]</scope>
    <source>
        <strain evidence="1 2">MIWBW</strain>
    </source>
</reference>
<dbReference type="EMBL" id="JAPNKA010000001">
    <property type="protein sequence ID" value="MCY1073680.1"/>
    <property type="molecule type" value="Genomic_DNA"/>
</dbReference>
<keyword evidence="2" id="KW-1185">Reference proteome</keyword>
<dbReference type="Proteomes" id="UP001207654">
    <property type="component" value="Unassembled WGS sequence"/>
</dbReference>
<evidence type="ECO:0008006" key="3">
    <source>
        <dbReference type="Google" id="ProtNLM"/>
    </source>
</evidence>
<proteinExistence type="predicted"/>
<name>A0ABT3ZWB2_9BACT</name>
<comment type="caution">
    <text evidence="1">The sequence shown here is derived from an EMBL/GenBank/DDBJ whole genome shotgun (WGS) entry which is preliminary data.</text>
</comment>